<dbReference type="PROSITE" id="PS51188">
    <property type="entry name" value="ZF_CR"/>
    <property type="match status" value="1"/>
</dbReference>
<dbReference type="EMBL" id="ML002720">
    <property type="protein sequence ID" value="RKP36094.1"/>
    <property type="molecule type" value="Genomic_DNA"/>
</dbReference>
<dbReference type="InterPro" id="IPR001305">
    <property type="entry name" value="HSP_DnaJ_Cys-rich_dom"/>
</dbReference>
<dbReference type="PANTHER" id="PTHR43888">
    <property type="entry name" value="DNAJ-LIKE-2, ISOFORM A-RELATED"/>
    <property type="match status" value="1"/>
</dbReference>
<sequence length="433" mass="47153">MSQTYYEVLEVDEQIDEHGLKRAYRKMAMKFHPDKNPEGADRFKEIQHAYEILSDPDSRRMYDQFGEAGLDGAGGPGGHSGGHPFPDDIFADIFGGTEFFGGPNMGGGPPPPSSRPQRSGPAQEKPHDLDVSLADLYTGKKFRMALEKKVVCGVCDGSGSRTGKTFKCKLCGGQGFTLATRTLAPGLTQRIQVVCSGCHGEGRIIRKKDQCRKCHGEKVVRARKVVTITVEPGMADGDRITLAGQGDQTPGQDAPDVIFVLRQTEDAKFQRKDNDLHTAVSISLGEALVGFNRQLVTHLDGRGLVVNQPTGKVVRPGQVKCIYNEGMPHRGKPHLRGALYLTIDIIFPPDHWIKEAREVAALSDLLPSLSAQDTPAPAESTTTVALAQVADDVNPFAQPEPAHGHQHYDGPHDYDEFHQYGGGAPPEMECNQQ</sequence>
<keyword evidence="10" id="KW-1185">Reference proteome</keyword>
<dbReference type="GO" id="GO:0008270">
    <property type="term" value="F:zinc ion binding"/>
    <property type="evidence" value="ECO:0007669"/>
    <property type="project" value="UniProtKB-KW"/>
</dbReference>
<dbReference type="InterPro" id="IPR008971">
    <property type="entry name" value="HSP40/DnaJ_pept-bd"/>
</dbReference>
<dbReference type="Pfam" id="PF00226">
    <property type="entry name" value="DnaJ"/>
    <property type="match status" value="1"/>
</dbReference>
<dbReference type="PRINTS" id="PR00625">
    <property type="entry name" value="JDOMAIN"/>
</dbReference>
<dbReference type="InterPro" id="IPR036869">
    <property type="entry name" value="J_dom_sf"/>
</dbReference>
<dbReference type="AlphaFoldDB" id="A0A4P9ZRF7"/>
<evidence type="ECO:0000256" key="2">
    <source>
        <dbReference type="ARBA" id="ARBA00022737"/>
    </source>
</evidence>
<feature type="region of interest" description="Disordered" evidence="6">
    <location>
        <begin position="100"/>
        <end position="128"/>
    </location>
</feature>
<dbReference type="Pfam" id="PF00684">
    <property type="entry name" value="DnaJ_CXXCXGXG"/>
    <property type="match status" value="1"/>
</dbReference>
<keyword evidence="3 5" id="KW-0863">Zinc-finger</keyword>
<feature type="zinc finger region" description="CR-type" evidence="5">
    <location>
        <begin position="139"/>
        <end position="223"/>
    </location>
</feature>
<feature type="compositionally biased region" description="Basic and acidic residues" evidence="6">
    <location>
        <begin position="402"/>
        <end position="418"/>
    </location>
</feature>
<evidence type="ECO:0000313" key="10">
    <source>
        <dbReference type="Proteomes" id="UP000268162"/>
    </source>
</evidence>
<dbReference type="Pfam" id="PF01556">
    <property type="entry name" value="DnaJ_C"/>
    <property type="match status" value="1"/>
</dbReference>
<keyword evidence="2" id="KW-0677">Repeat</keyword>
<evidence type="ECO:0000256" key="6">
    <source>
        <dbReference type="SAM" id="MobiDB-lite"/>
    </source>
</evidence>
<feature type="domain" description="J" evidence="7">
    <location>
        <begin position="4"/>
        <end position="66"/>
    </location>
</feature>
<dbReference type="Gene3D" id="2.10.230.10">
    <property type="entry name" value="Heat shock protein DnaJ, cysteine-rich domain"/>
    <property type="match status" value="1"/>
</dbReference>
<evidence type="ECO:0000259" key="7">
    <source>
        <dbReference type="PROSITE" id="PS50076"/>
    </source>
</evidence>
<dbReference type="STRING" id="215637.A0A4P9ZRF7"/>
<dbReference type="SUPFAM" id="SSF46565">
    <property type="entry name" value="Chaperone J-domain"/>
    <property type="match status" value="1"/>
</dbReference>
<feature type="region of interest" description="Disordered" evidence="6">
    <location>
        <begin position="66"/>
        <end position="87"/>
    </location>
</feature>
<keyword evidence="4 5" id="KW-0862">Zinc</keyword>
<dbReference type="InterPro" id="IPR036410">
    <property type="entry name" value="HSP_DnaJ_Cys-rich_dom_sf"/>
</dbReference>
<dbReference type="GO" id="GO:0030544">
    <property type="term" value="F:Hsp70 protein binding"/>
    <property type="evidence" value="ECO:0007669"/>
    <property type="project" value="InterPro"/>
</dbReference>
<name>A0A4P9ZRF7_9FUNG</name>
<dbReference type="Gene3D" id="2.60.260.20">
    <property type="entry name" value="Urease metallochaperone UreE, N-terminal domain"/>
    <property type="match status" value="2"/>
</dbReference>
<dbReference type="CDD" id="cd06257">
    <property type="entry name" value="DnaJ"/>
    <property type="match status" value="1"/>
</dbReference>
<organism evidence="9 10">
    <name type="scientific">Dimargaris cristalligena</name>
    <dbReference type="NCBI Taxonomy" id="215637"/>
    <lineage>
        <taxon>Eukaryota</taxon>
        <taxon>Fungi</taxon>
        <taxon>Fungi incertae sedis</taxon>
        <taxon>Zoopagomycota</taxon>
        <taxon>Kickxellomycotina</taxon>
        <taxon>Dimargaritomycetes</taxon>
        <taxon>Dimargaritales</taxon>
        <taxon>Dimargaritaceae</taxon>
        <taxon>Dimargaris</taxon>
    </lineage>
</organism>
<feature type="region of interest" description="Disordered" evidence="6">
    <location>
        <begin position="395"/>
        <end position="433"/>
    </location>
</feature>
<dbReference type="PROSITE" id="PS50076">
    <property type="entry name" value="DNAJ_2"/>
    <property type="match status" value="1"/>
</dbReference>
<dbReference type="SUPFAM" id="SSF49493">
    <property type="entry name" value="HSP40/DnaJ peptide-binding domain"/>
    <property type="match status" value="2"/>
</dbReference>
<evidence type="ECO:0000256" key="4">
    <source>
        <dbReference type="ARBA" id="ARBA00022833"/>
    </source>
</evidence>
<dbReference type="PROSITE" id="PS00636">
    <property type="entry name" value="DNAJ_1"/>
    <property type="match status" value="1"/>
</dbReference>
<gene>
    <name evidence="9" type="ORF">BJ085DRAFT_30718</name>
</gene>
<dbReference type="CDD" id="cd10747">
    <property type="entry name" value="DnaJ_C"/>
    <property type="match status" value="1"/>
</dbReference>
<dbReference type="SMART" id="SM00271">
    <property type="entry name" value="DnaJ"/>
    <property type="match status" value="1"/>
</dbReference>
<keyword evidence="1 5" id="KW-0479">Metal-binding</keyword>
<dbReference type="InterPro" id="IPR018253">
    <property type="entry name" value="DnaJ_domain_CS"/>
</dbReference>
<proteinExistence type="predicted"/>
<evidence type="ECO:0000256" key="3">
    <source>
        <dbReference type="ARBA" id="ARBA00022771"/>
    </source>
</evidence>
<feature type="compositionally biased region" description="Gly residues" evidence="6">
    <location>
        <begin position="69"/>
        <end position="81"/>
    </location>
</feature>
<feature type="domain" description="CR-type" evidence="8">
    <location>
        <begin position="139"/>
        <end position="223"/>
    </location>
</feature>
<accession>A0A4P9ZRF7</accession>
<evidence type="ECO:0000259" key="8">
    <source>
        <dbReference type="PROSITE" id="PS51188"/>
    </source>
</evidence>
<dbReference type="CDD" id="cd10719">
    <property type="entry name" value="DnaJ_zf"/>
    <property type="match status" value="1"/>
</dbReference>
<protein>
    <recommendedName>
        <fullName evidence="11">DnaJ-domain-containing protein</fullName>
    </recommendedName>
</protein>
<evidence type="ECO:0008006" key="11">
    <source>
        <dbReference type="Google" id="ProtNLM"/>
    </source>
</evidence>
<dbReference type="InterPro" id="IPR002939">
    <property type="entry name" value="DnaJ_C"/>
</dbReference>
<reference evidence="10" key="1">
    <citation type="journal article" date="2018" name="Nat. Microbiol.">
        <title>Leveraging single-cell genomics to expand the fungal tree of life.</title>
        <authorList>
            <person name="Ahrendt S.R."/>
            <person name="Quandt C.A."/>
            <person name="Ciobanu D."/>
            <person name="Clum A."/>
            <person name="Salamov A."/>
            <person name="Andreopoulos B."/>
            <person name="Cheng J.F."/>
            <person name="Woyke T."/>
            <person name="Pelin A."/>
            <person name="Henrissat B."/>
            <person name="Reynolds N.K."/>
            <person name="Benny G.L."/>
            <person name="Smith M.E."/>
            <person name="James T.Y."/>
            <person name="Grigoriev I.V."/>
        </authorList>
    </citation>
    <scope>NUCLEOTIDE SEQUENCE [LARGE SCALE GENOMIC DNA]</scope>
    <source>
        <strain evidence="10">RSA 468</strain>
    </source>
</reference>
<evidence type="ECO:0000256" key="5">
    <source>
        <dbReference type="PROSITE-ProRule" id="PRU00546"/>
    </source>
</evidence>
<dbReference type="GO" id="GO:0006457">
    <property type="term" value="P:protein folding"/>
    <property type="evidence" value="ECO:0007669"/>
    <property type="project" value="InterPro"/>
</dbReference>
<dbReference type="SUPFAM" id="SSF57938">
    <property type="entry name" value="DnaJ/Hsp40 cysteine-rich domain"/>
    <property type="match status" value="1"/>
</dbReference>
<dbReference type="FunFam" id="2.60.260.20:FF:000003">
    <property type="entry name" value="DnaJ subfamily A member 2"/>
    <property type="match status" value="1"/>
</dbReference>
<dbReference type="FunFam" id="2.10.230.10:FF:000001">
    <property type="entry name" value="DnaJ subfamily A member 2"/>
    <property type="match status" value="1"/>
</dbReference>
<evidence type="ECO:0000313" key="9">
    <source>
        <dbReference type="EMBL" id="RKP36094.1"/>
    </source>
</evidence>
<dbReference type="GO" id="GO:0051082">
    <property type="term" value="F:unfolded protein binding"/>
    <property type="evidence" value="ECO:0007669"/>
    <property type="project" value="InterPro"/>
</dbReference>
<dbReference type="Proteomes" id="UP000268162">
    <property type="component" value="Unassembled WGS sequence"/>
</dbReference>
<evidence type="ECO:0000256" key="1">
    <source>
        <dbReference type="ARBA" id="ARBA00022723"/>
    </source>
</evidence>
<dbReference type="Gene3D" id="1.10.287.110">
    <property type="entry name" value="DnaJ domain"/>
    <property type="match status" value="1"/>
</dbReference>
<dbReference type="InterPro" id="IPR044713">
    <property type="entry name" value="DNJA1/2-like"/>
</dbReference>
<dbReference type="InterPro" id="IPR001623">
    <property type="entry name" value="DnaJ_domain"/>
</dbReference>